<comment type="caution">
    <text evidence="5">Lacks conserved residue(s) required for the propagation of feature annotation.</text>
</comment>
<dbReference type="STRING" id="915471.SAMN05216201_106198"/>
<feature type="domain" description="Mechanosensitive ion channel MscS" evidence="6">
    <location>
        <begin position="212"/>
        <end position="271"/>
    </location>
</feature>
<dbReference type="Pfam" id="PF00924">
    <property type="entry name" value="MS_channel_2nd"/>
    <property type="match status" value="1"/>
</dbReference>
<evidence type="ECO:0000259" key="6">
    <source>
        <dbReference type="Pfam" id="PF00924"/>
    </source>
</evidence>
<feature type="transmembrane region" description="Helical" evidence="5">
    <location>
        <begin position="118"/>
        <end position="141"/>
    </location>
</feature>
<protein>
    <recommendedName>
        <fullName evidence="5">Small-conductance mechanosensitive channel</fullName>
    </recommendedName>
</protein>
<keyword evidence="2 5" id="KW-0812">Transmembrane</keyword>
<evidence type="ECO:0000313" key="7">
    <source>
        <dbReference type="EMBL" id="SEJ27999.1"/>
    </source>
</evidence>
<gene>
    <name evidence="7" type="ORF">SAMN05216201_106198</name>
</gene>
<keyword evidence="8" id="KW-1185">Reference proteome</keyword>
<feature type="transmembrane region" description="Helical" evidence="5">
    <location>
        <begin position="162"/>
        <end position="179"/>
    </location>
</feature>
<dbReference type="PANTHER" id="PTHR30221:SF1">
    <property type="entry name" value="SMALL-CONDUCTANCE MECHANOSENSITIVE CHANNEL"/>
    <property type="match status" value="1"/>
</dbReference>
<reference evidence="8" key="1">
    <citation type="submission" date="2016-10" db="EMBL/GenBank/DDBJ databases">
        <authorList>
            <person name="Varghese N."/>
            <person name="Submissions S."/>
        </authorList>
    </citation>
    <scope>NUCLEOTIDE SEQUENCE [LARGE SCALE GENOMIC DNA]</scope>
    <source>
        <strain evidence="8">LMG 25967</strain>
    </source>
</reference>
<dbReference type="InterPro" id="IPR045275">
    <property type="entry name" value="MscS_archaea/bacteria_type"/>
</dbReference>
<dbReference type="PANTHER" id="PTHR30221">
    <property type="entry name" value="SMALL-CONDUCTANCE MECHANOSENSITIVE CHANNEL"/>
    <property type="match status" value="1"/>
</dbReference>
<dbReference type="AlphaFoldDB" id="A0A1H6XFX6"/>
<keyword evidence="5" id="KW-0997">Cell inner membrane</keyword>
<accession>A0A1H6XFX6</accession>
<dbReference type="InterPro" id="IPR008910">
    <property type="entry name" value="MSC_TM_helix"/>
</dbReference>
<dbReference type="Gene3D" id="2.30.30.60">
    <property type="match status" value="1"/>
</dbReference>
<evidence type="ECO:0000256" key="5">
    <source>
        <dbReference type="RuleBase" id="RU369025"/>
    </source>
</evidence>
<evidence type="ECO:0000256" key="4">
    <source>
        <dbReference type="ARBA" id="ARBA00023136"/>
    </source>
</evidence>
<dbReference type="Gene3D" id="1.10.287.1260">
    <property type="match status" value="2"/>
</dbReference>
<comment type="similarity">
    <text evidence="5">Belongs to the MscS (TC 1.A.23) family.</text>
</comment>
<keyword evidence="5" id="KW-0813">Transport</keyword>
<comment type="subunit">
    <text evidence="5">Homoheptamer.</text>
</comment>
<evidence type="ECO:0000256" key="2">
    <source>
        <dbReference type="ARBA" id="ARBA00022692"/>
    </source>
</evidence>
<dbReference type="InterPro" id="IPR006685">
    <property type="entry name" value="MscS_channel_2nd"/>
</dbReference>
<dbReference type="Pfam" id="PF05552">
    <property type="entry name" value="MS_channel_1st_1"/>
    <property type="match status" value="2"/>
</dbReference>
<dbReference type="OrthoDB" id="6225269at2"/>
<name>A0A1H6XFX6_9PSED</name>
<keyword evidence="5" id="KW-1003">Cell membrane</keyword>
<dbReference type="InterPro" id="IPR010920">
    <property type="entry name" value="LSM_dom_sf"/>
</dbReference>
<keyword evidence="4 5" id="KW-0472">Membrane</keyword>
<dbReference type="RefSeq" id="WP_090310325.1">
    <property type="nucleotide sequence ID" value="NZ_FNZE01000006.1"/>
</dbReference>
<feature type="transmembrane region" description="Helical" evidence="5">
    <location>
        <begin position="87"/>
        <end position="106"/>
    </location>
</feature>
<dbReference type="GO" id="GO:0008381">
    <property type="term" value="F:mechanosensitive monoatomic ion channel activity"/>
    <property type="evidence" value="ECO:0007669"/>
    <property type="project" value="InterPro"/>
</dbReference>
<keyword evidence="5" id="KW-0406">Ion transport</keyword>
<dbReference type="InterPro" id="IPR023408">
    <property type="entry name" value="MscS_beta-dom_sf"/>
</dbReference>
<keyword evidence="3 5" id="KW-1133">Transmembrane helix</keyword>
<evidence type="ECO:0000256" key="3">
    <source>
        <dbReference type="ARBA" id="ARBA00022989"/>
    </source>
</evidence>
<dbReference type="Proteomes" id="UP000242930">
    <property type="component" value="Unassembled WGS sequence"/>
</dbReference>
<dbReference type="EMBL" id="FNZE01000006">
    <property type="protein sequence ID" value="SEJ27999.1"/>
    <property type="molecule type" value="Genomic_DNA"/>
</dbReference>
<comment type="subcellular location">
    <subcellularLocation>
        <location evidence="5">Cell inner membrane</location>
        <topology evidence="5">Multi-pass membrane protein</topology>
    </subcellularLocation>
    <subcellularLocation>
        <location evidence="1">Membrane</location>
    </subcellularLocation>
</comment>
<comment type="function">
    <text evidence="5">Mechanosensitive channel that participates in the regulation of osmotic pressure changes within the cell, opening in response to stretch forces in the membrane lipid bilayer, without the need for other proteins. Contributes to normal resistance to hypoosmotic shock. Forms an ion channel of 1.0 nanosiemens conductance with a slight preference for anions.</text>
</comment>
<evidence type="ECO:0000256" key="1">
    <source>
        <dbReference type="ARBA" id="ARBA00004370"/>
    </source>
</evidence>
<organism evidence="7 8">
    <name type="scientific">Pseudomonas linyingensis</name>
    <dbReference type="NCBI Taxonomy" id="915471"/>
    <lineage>
        <taxon>Bacteria</taxon>
        <taxon>Pseudomonadati</taxon>
        <taxon>Pseudomonadota</taxon>
        <taxon>Gammaproteobacteria</taxon>
        <taxon>Pseudomonadales</taxon>
        <taxon>Pseudomonadaceae</taxon>
        <taxon>Pseudomonas</taxon>
    </lineage>
</organism>
<feature type="transmembrane region" description="Helical" evidence="5">
    <location>
        <begin position="185"/>
        <end position="207"/>
    </location>
</feature>
<evidence type="ECO:0000313" key="8">
    <source>
        <dbReference type="Proteomes" id="UP000242930"/>
    </source>
</evidence>
<sequence>MEFDIWTQSLLSAMSTLWSKLAGFIPNLLGALVVALLGFIVAKLLDALFSKLLAKIGLDRLMAGAGLTKLLERGGVRAPVSTLVGKIIYWFVLLVFLVSAAESLGLQRVSATLDLFALYLPKVFGAALVLLAGVLLAQLAGRLVRGAADGVGLEYGSSLGRIAQGLVIIISISVAIGQLEVKTDLLNIVIAIVLASVGLALALALGLGSREVVGQIIAGIYLRELYEVGQQIRVGDVEGVIEEIGTVKTILLTDDGKLVTLCNRLLLTRRVVSR</sequence>
<dbReference type="SUPFAM" id="SSF50182">
    <property type="entry name" value="Sm-like ribonucleoproteins"/>
    <property type="match status" value="1"/>
</dbReference>
<proteinExistence type="inferred from homology"/>
<feature type="transmembrane region" description="Helical" evidence="5">
    <location>
        <begin position="24"/>
        <end position="45"/>
    </location>
</feature>
<dbReference type="GO" id="GO:0005886">
    <property type="term" value="C:plasma membrane"/>
    <property type="evidence" value="ECO:0007669"/>
    <property type="project" value="UniProtKB-SubCell"/>
</dbReference>
<keyword evidence="5" id="KW-0407">Ion channel</keyword>